<dbReference type="GO" id="GO:0051301">
    <property type="term" value="P:cell division"/>
    <property type="evidence" value="ECO:0007669"/>
    <property type="project" value="UniProtKB-KW"/>
</dbReference>
<dbReference type="InterPro" id="IPR000977">
    <property type="entry name" value="DNA_ligase_ATP-dep"/>
</dbReference>
<dbReference type="PANTHER" id="PTHR45674">
    <property type="entry name" value="DNA LIGASE 1/3 FAMILY MEMBER"/>
    <property type="match status" value="1"/>
</dbReference>
<dbReference type="GO" id="GO:0005524">
    <property type="term" value="F:ATP binding"/>
    <property type="evidence" value="ECO:0007669"/>
    <property type="project" value="UniProtKB-KW"/>
</dbReference>
<keyword evidence="10" id="KW-0234">DNA repair</keyword>
<dbReference type="InterPro" id="IPR036599">
    <property type="entry name" value="DNA_ligase_N_sf"/>
</dbReference>
<evidence type="ECO:0000256" key="10">
    <source>
        <dbReference type="ARBA" id="ARBA00023204"/>
    </source>
</evidence>
<comment type="catalytic activity">
    <reaction evidence="12">
        <text>ATP + (deoxyribonucleotide)n-3'-hydroxyl + 5'-phospho-(deoxyribonucleotide)m = (deoxyribonucleotide)n+m + AMP + diphosphate.</text>
        <dbReference type="EC" id="6.5.1.1"/>
    </reaction>
</comment>
<keyword evidence="4" id="KW-0132">Cell division</keyword>
<evidence type="ECO:0000256" key="5">
    <source>
        <dbReference type="ARBA" id="ARBA00022705"/>
    </source>
</evidence>
<dbReference type="InterPro" id="IPR012309">
    <property type="entry name" value="DNA_ligase_ATP-dep_C"/>
</dbReference>
<accession>A0A0G0P3M8</accession>
<dbReference type="GO" id="GO:0003677">
    <property type="term" value="F:DNA binding"/>
    <property type="evidence" value="ECO:0007669"/>
    <property type="project" value="InterPro"/>
</dbReference>
<evidence type="ECO:0000256" key="6">
    <source>
        <dbReference type="ARBA" id="ARBA00022741"/>
    </source>
</evidence>
<dbReference type="Proteomes" id="UP000034774">
    <property type="component" value="Unassembled WGS sequence"/>
</dbReference>
<dbReference type="SUPFAM" id="SSF50249">
    <property type="entry name" value="Nucleic acid-binding proteins"/>
    <property type="match status" value="1"/>
</dbReference>
<evidence type="ECO:0000256" key="12">
    <source>
        <dbReference type="ARBA" id="ARBA00034003"/>
    </source>
</evidence>
<gene>
    <name evidence="15" type="ORF">UT17_C0001G0083</name>
</gene>
<dbReference type="GO" id="GO:0006281">
    <property type="term" value="P:DNA repair"/>
    <property type="evidence" value="ECO:0007669"/>
    <property type="project" value="UniProtKB-KW"/>
</dbReference>
<keyword evidence="11" id="KW-0131">Cell cycle</keyword>
<dbReference type="GO" id="GO:0071897">
    <property type="term" value="P:DNA biosynthetic process"/>
    <property type="evidence" value="ECO:0007669"/>
    <property type="project" value="InterPro"/>
</dbReference>
<dbReference type="GO" id="GO:0006310">
    <property type="term" value="P:DNA recombination"/>
    <property type="evidence" value="ECO:0007669"/>
    <property type="project" value="UniProtKB-KW"/>
</dbReference>
<comment type="caution">
    <text evidence="15">The sequence shown here is derived from an EMBL/GenBank/DDBJ whole genome shotgun (WGS) entry which is preliminary data.</text>
</comment>
<dbReference type="Pfam" id="PF04679">
    <property type="entry name" value="DNA_ligase_A_C"/>
    <property type="match status" value="1"/>
</dbReference>
<proteinExistence type="inferred from homology"/>
<name>A0A0G0P3M8_9BACT</name>
<keyword evidence="3 15" id="KW-0436">Ligase</keyword>
<dbReference type="Gene3D" id="1.10.3260.10">
    <property type="entry name" value="DNA ligase, ATP-dependent, N-terminal domain"/>
    <property type="match status" value="1"/>
</dbReference>
<dbReference type="GO" id="GO:0003910">
    <property type="term" value="F:DNA ligase (ATP) activity"/>
    <property type="evidence" value="ECO:0007669"/>
    <property type="project" value="UniProtKB-EC"/>
</dbReference>
<keyword evidence="8" id="KW-0067">ATP-binding</keyword>
<dbReference type="EMBL" id="LBVU01000001">
    <property type="protein sequence ID" value="KKQ92704.1"/>
    <property type="molecule type" value="Genomic_DNA"/>
</dbReference>
<dbReference type="Pfam" id="PF04675">
    <property type="entry name" value="DNA_ligase_A_N"/>
    <property type="match status" value="1"/>
</dbReference>
<evidence type="ECO:0000256" key="11">
    <source>
        <dbReference type="ARBA" id="ARBA00023306"/>
    </source>
</evidence>
<dbReference type="InterPro" id="IPR050191">
    <property type="entry name" value="ATP-dep_DNA_ligase"/>
</dbReference>
<evidence type="ECO:0000313" key="15">
    <source>
        <dbReference type="EMBL" id="KKQ92704.1"/>
    </source>
</evidence>
<dbReference type="SUPFAM" id="SSF117018">
    <property type="entry name" value="ATP-dependent DNA ligase DNA-binding domain"/>
    <property type="match status" value="1"/>
</dbReference>
<dbReference type="PANTHER" id="PTHR45674:SF4">
    <property type="entry name" value="DNA LIGASE 1"/>
    <property type="match status" value="1"/>
</dbReference>
<keyword evidence="7" id="KW-0227">DNA damage</keyword>
<keyword evidence="9" id="KW-0233">DNA recombination</keyword>
<dbReference type="EC" id="6.5.1.1" evidence="2"/>
<sequence length="574" mass="64783">MKFKVFAEYLEKLEKTPSRLEITRILTDLFKDTSSGEIQKTVYLSLGVLAPNYEGVLLNLAEKMVARAIAIAYKQDLQTVSKTYKEKGDMGDVAEHYHNSNYGSAMNKNLSVTDVYEKLLEIARDDGEGSADRKIKKMADILARVDPLSARYLARIPVGKLRLGFSEKTVIAALAKSDKKQEVEIEKAYNIRPDIGYIARLVKSNKLQETRPEVGVPVVPMLAQRLNSTSEMIKKMREVSVEPKFDGLRIFIHFRRKDNLIKIFTRNMNAIDINTFPELLDVGKYIKADETILDTEAIGLDPTSPRLRGAGPVFLDFQRTIQRRRKHDIAKNASEIPLQFQVFDILLVNGKSLINTPYVARREELEKVVVNGGLLRVDENTITDNPEVIKKYHEKYLKMGLEGVVVKKANAGYVSGRTGWNWIKMKEAEGQSGRLSDTVDCVVMGYSVGKGKRSGFGVGQFLVGVKDGDVFKSVTKVGTGLTDEQFRELNTRLRKLSTKEKPKEYEVHNDLTPDYWVSPSLVVELAADEITKSPKHTSGLALRFPRLVNFRDDKSVGEATTIKELREMLRMQKV</sequence>
<evidence type="ECO:0000256" key="2">
    <source>
        <dbReference type="ARBA" id="ARBA00012727"/>
    </source>
</evidence>
<evidence type="ECO:0000313" key="16">
    <source>
        <dbReference type="Proteomes" id="UP000034774"/>
    </source>
</evidence>
<evidence type="ECO:0000256" key="13">
    <source>
        <dbReference type="RuleBase" id="RU004196"/>
    </source>
</evidence>
<dbReference type="Gene3D" id="3.30.470.30">
    <property type="entry name" value="DNA ligase/mRNA capping enzyme"/>
    <property type="match status" value="1"/>
</dbReference>
<dbReference type="STRING" id="1618572.UT17_C0001G0083"/>
<evidence type="ECO:0000256" key="3">
    <source>
        <dbReference type="ARBA" id="ARBA00022598"/>
    </source>
</evidence>
<feature type="domain" description="ATP-dependent DNA ligase family profile" evidence="14">
    <location>
        <begin position="331"/>
        <end position="455"/>
    </location>
</feature>
<dbReference type="InterPro" id="IPR012310">
    <property type="entry name" value="DNA_ligase_ATP-dep_cent"/>
</dbReference>
<keyword evidence="6" id="KW-0547">Nucleotide-binding</keyword>
<dbReference type="GO" id="GO:0006273">
    <property type="term" value="P:lagging strand elongation"/>
    <property type="evidence" value="ECO:0007669"/>
    <property type="project" value="TreeGrafter"/>
</dbReference>
<keyword evidence="5" id="KW-0235">DNA replication</keyword>
<evidence type="ECO:0000256" key="1">
    <source>
        <dbReference type="ARBA" id="ARBA00007572"/>
    </source>
</evidence>
<dbReference type="SUPFAM" id="SSF56091">
    <property type="entry name" value="DNA ligase/mRNA capping enzyme, catalytic domain"/>
    <property type="match status" value="1"/>
</dbReference>
<evidence type="ECO:0000259" key="14">
    <source>
        <dbReference type="PROSITE" id="PS50160"/>
    </source>
</evidence>
<comment type="similarity">
    <text evidence="1 13">Belongs to the ATP-dependent DNA ligase family.</text>
</comment>
<protein>
    <recommendedName>
        <fullName evidence="2">DNA ligase (ATP)</fullName>
        <ecNumber evidence="2">6.5.1.1</ecNumber>
    </recommendedName>
</protein>
<dbReference type="AlphaFoldDB" id="A0A0G0P3M8"/>
<dbReference type="Pfam" id="PF01068">
    <property type="entry name" value="DNA_ligase_A_M"/>
    <property type="match status" value="1"/>
</dbReference>
<dbReference type="PROSITE" id="PS50160">
    <property type="entry name" value="DNA_LIGASE_A3"/>
    <property type="match status" value="1"/>
</dbReference>
<dbReference type="Gene3D" id="2.40.50.140">
    <property type="entry name" value="Nucleic acid-binding proteins"/>
    <property type="match status" value="1"/>
</dbReference>
<organism evidence="15 16">
    <name type="scientific">Candidatus Woesebacteria bacterium GW2011_GWB1_39_10</name>
    <dbReference type="NCBI Taxonomy" id="1618572"/>
    <lineage>
        <taxon>Bacteria</taxon>
        <taxon>Candidatus Woeseibacteriota</taxon>
    </lineage>
</organism>
<dbReference type="InterPro" id="IPR012308">
    <property type="entry name" value="DNA_ligase_ATP-dep_N"/>
</dbReference>
<dbReference type="NCBIfam" id="TIGR00574">
    <property type="entry name" value="dnl1"/>
    <property type="match status" value="1"/>
</dbReference>
<evidence type="ECO:0000256" key="4">
    <source>
        <dbReference type="ARBA" id="ARBA00022618"/>
    </source>
</evidence>
<evidence type="ECO:0000256" key="8">
    <source>
        <dbReference type="ARBA" id="ARBA00022840"/>
    </source>
</evidence>
<evidence type="ECO:0000256" key="9">
    <source>
        <dbReference type="ARBA" id="ARBA00023172"/>
    </source>
</evidence>
<dbReference type="InterPro" id="IPR012340">
    <property type="entry name" value="NA-bd_OB-fold"/>
</dbReference>
<reference evidence="15 16" key="1">
    <citation type="journal article" date="2015" name="Nature">
        <title>rRNA introns, odd ribosomes, and small enigmatic genomes across a large radiation of phyla.</title>
        <authorList>
            <person name="Brown C.T."/>
            <person name="Hug L.A."/>
            <person name="Thomas B.C."/>
            <person name="Sharon I."/>
            <person name="Castelle C.J."/>
            <person name="Singh A."/>
            <person name="Wilkins M.J."/>
            <person name="Williams K.H."/>
            <person name="Banfield J.F."/>
        </authorList>
    </citation>
    <scope>NUCLEOTIDE SEQUENCE [LARGE SCALE GENOMIC DNA]</scope>
</reference>
<evidence type="ECO:0000256" key="7">
    <source>
        <dbReference type="ARBA" id="ARBA00022763"/>
    </source>
</evidence>